<evidence type="ECO:0000256" key="2">
    <source>
        <dbReference type="SAM" id="Phobius"/>
    </source>
</evidence>
<name>A0A9P3C0G0_ASPVI</name>
<gene>
    <name evidence="3" type="ORF">Aspvir_009738</name>
</gene>
<reference evidence="3 4" key="1">
    <citation type="submission" date="2021-02" db="EMBL/GenBank/DDBJ databases">
        <title>Pan-genome distribution and transcriptional activeness of fungal secondary metabolism genes in Aspergillus section Fumigati.</title>
        <authorList>
            <person name="Takahashi H."/>
            <person name="Umemura M."/>
            <person name="Ninomiya A."/>
            <person name="Kusuya Y."/>
            <person name="Urayama S."/>
            <person name="Shimizu M."/>
            <person name="Watanabe A."/>
            <person name="Kamei K."/>
            <person name="Yaguchi T."/>
            <person name="Hagiwara D."/>
        </authorList>
    </citation>
    <scope>NUCLEOTIDE SEQUENCE [LARGE SCALE GENOMIC DNA]</scope>
    <source>
        <strain evidence="3 4">IFM 47045</strain>
    </source>
</reference>
<comment type="caution">
    <text evidence="3">The sequence shown here is derived from an EMBL/GenBank/DDBJ whole genome shotgun (WGS) entry which is preliminary data.</text>
</comment>
<dbReference type="RefSeq" id="XP_043128811.1">
    <property type="nucleotide sequence ID" value="XM_043272876.1"/>
</dbReference>
<dbReference type="EMBL" id="BOPL01000009">
    <property type="protein sequence ID" value="GIK05625.1"/>
    <property type="molecule type" value="Genomic_DNA"/>
</dbReference>
<keyword evidence="2" id="KW-1133">Transmembrane helix</keyword>
<feature type="transmembrane region" description="Helical" evidence="2">
    <location>
        <begin position="38"/>
        <end position="57"/>
    </location>
</feature>
<keyword evidence="2" id="KW-0812">Transmembrane</keyword>
<dbReference type="Proteomes" id="UP000710440">
    <property type="component" value="Unassembled WGS sequence"/>
</dbReference>
<dbReference type="GeneID" id="66937720"/>
<evidence type="ECO:0000313" key="3">
    <source>
        <dbReference type="EMBL" id="GIK05625.1"/>
    </source>
</evidence>
<dbReference type="OrthoDB" id="10031947at2759"/>
<sequence>METNPPSNNANEPDTRASLVETLGALEKILRLVEKHKVAALVILALAYPKLAVSWGWKGSDTTSTESLVSVPLFVAMALLVAASQSTNVSWQLRFAYLEWQSLTTWLDGVTGGHTITLVLIILFFFPVLWLAILGLISWQLILLKYRQYVRRVTADMSEFKGQAKIALNRSQEYATAASEYEWRVLKVVKEIYLVQTQITEVFGRDPGVFNVLAQNVESAVQAGKDLTDLTKDILVGRLKAEDEFGKIQQLADKVTTLAEQGEIVDPASSAAAIHEGLTAIHGAENSLLQIKEGAHSIMVKVYLDDMLAAQKKLLEELQARPREREEQAEEQAEEEAQPVLDNKVTLRNPIAIVGSLRGATESIDDKWFPLELPFAVSLFNQCTNKVFVTDNGILSLDSAGGTGEQQRTGQVLPFYDQIAPYSMFPFWTDLKICEGKPHGIYYEIVGQPGSRSLTVEWYVTRYSKEDQYFHFNMRIDEAHPNIVTYQYYDAVDKGAQCTIGVQGANGAYSVAEKAVLVGQTLRGSHDDDPENYETGPELVPGELTDGACQGQQELF</sequence>
<evidence type="ECO:0000313" key="4">
    <source>
        <dbReference type="Proteomes" id="UP000710440"/>
    </source>
</evidence>
<feature type="region of interest" description="Disordered" evidence="1">
    <location>
        <begin position="523"/>
        <end position="544"/>
    </location>
</feature>
<accession>A0A9P3C0G0</accession>
<protein>
    <submittedName>
        <fullName evidence="3">Uncharacterized protein</fullName>
    </submittedName>
</protein>
<dbReference type="AlphaFoldDB" id="A0A9P3C0G0"/>
<feature type="transmembrane region" description="Helical" evidence="2">
    <location>
        <begin position="113"/>
        <end position="142"/>
    </location>
</feature>
<evidence type="ECO:0000256" key="1">
    <source>
        <dbReference type="SAM" id="MobiDB-lite"/>
    </source>
</evidence>
<keyword evidence="4" id="KW-1185">Reference proteome</keyword>
<proteinExistence type="predicted"/>
<feature type="transmembrane region" description="Helical" evidence="2">
    <location>
        <begin position="69"/>
        <end position="93"/>
    </location>
</feature>
<keyword evidence="2" id="KW-0472">Membrane</keyword>
<organism evidence="3 4">
    <name type="scientific">Aspergillus viridinutans</name>
    <dbReference type="NCBI Taxonomy" id="75553"/>
    <lineage>
        <taxon>Eukaryota</taxon>
        <taxon>Fungi</taxon>
        <taxon>Dikarya</taxon>
        <taxon>Ascomycota</taxon>
        <taxon>Pezizomycotina</taxon>
        <taxon>Eurotiomycetes</taxon>
        <taxon>Eurotiomycetidae</taxon>
        <taxon>Eurotiales</taxon>
        <taxon>Aspergillaceae</taxon>
        <taxon>Aspergillus</taxon>
        <taxon>Aspergillus subgen. Fumigati</taxon>
    </lineage>
</organism>